<name>A0ABR9Z7H0_VIBAN</name>
<sequence length="74" mass="8535">MRFYLNASDLQAWLDAWELSPTDGSKVLKIQKSKMSEYLSGARPNVPPYILAHVETFNELSKIKAQKLIKKRLQ</sequence>
<protein>
    <submittedName>
        <fullName evidence="1">Uncharacterized protein</fullName>
    </submittedName>
</protein>
<keyword evidence="2" id="KW-1185">Reference proteome</keyword>
<accession>A0ABR9Z7H0</accession>
<proteinExistence type="predicted"/>
<reference evidence="1 2" key="1">
    <citation type="journal article" date="2021" name="PeerJ">
        <title>Analysis of 44 Vibrio anguillarum genomes reveals high genetic diversity.</title>
        <authorList>
            <person name="Hansen M.J."/>
            <person name="Dalsgaard I."/>
        </authorList>
    </citation>
    <scope>NUCLEOTIDE SEQUENCE [LARGE SCALE GENOMIC DNA]</scope>
    <source>
        <strain evidence="1 2">040915-1/1B</strain>
    </source>
</reference>
<comment type="caution">
    <text evidence="1">The sequence shown here is derived from an EMBL/GenBank/DDBJ whole genome shotgun (WGS) entry which is preliminary data.</text>
</comment>
<dbReference type="EMBL" id="RDPI01000019">
    <property type="protein sequence ID" value="MBF4374396.1"/>
    <property type="molecule type" value="Genomic_DNA"/>
</dbReference>
<evidence type="ECO:0000313" key="1">
    <source>
        <dbReference type="EMBL" id="MBF4374396.1"/>
    </source>
</evidence>
<organism evidence="1 2">
    <name type="scientific">Vibrio anguillarum</name>
    <name type="common">Listonella anguillarum</name>
    <dbReference type="NCBI Taxonomy" id="55601"/>
    <lineage>
        <taxon>Bacteria</taxon>
        <taxon>Pseudomonadati</taxon>
        <taxon>Pseudomonadota</taxon>
        <taxon>Gammaproteobacteria</taxon>
        <taxon>Vibrionales</taxon>
        <taxon>Vibrionaceae</taxon>
        <taxon>Vibrio</taxon>
    </lineage>
</organism>
<evidence type="ECO:0000313" key="2">
    <source>
        <dbReference type="Proteomes" id="UP000726136"/>
    </source>
</evidence>
<gene>
    <name evidence="1" type="ORF">EAY46_15110</name>
</gene>
<dbReference type="Proteomes" id="UP000726136">
    <property type="component" value="Unassembled WGS sequence"/>
</dbReference>